<feature type="transmembrane region" description="Helical" evidence="5">
    <location>
        <begin position="464"/>
        <end position="480"/>
    </location>
</feature>
<comment type="subcellular location">
    <subcellularLocation>
        <location evidence="1">Membrane</location>
        <topology evidence="1">Multi-pass membrane protein</topology>
    </subcellularLocation>
</comment>
<feature type="domain" description="Integral membrane bound transporter" evidence="6">
    <location>
        <begin position="411"/>
        <end position="527"/>
    </location>
</feature>
<dbReference type="EMBL" id="JBHLZP010000144">
    <property type="protein sequence ID" value="MFB9834540.1"/>
    <property type="molecule type" value="Genomic_DNA"/>
</dbReference>
<dbReference type="Pfam" id="PF13515">
    <property type="entry name" value="FUSC_2"/>
    <property type="match status" value="1"/>
</dbReference>
<keyword evidence="8" id="KW-1185">Reference proteome</keyword>
<evidence type="ECO:0000313" key="7">
    <source>
        <dbReference type="EMBL" id="MFB9834540.1"/>
    </source>
</evidence>
<evidence type="ECO:0000256" key="3">
    <source>
        <dbReference type="ARBA" id="ARBA00022989"/>
    </source>
</evidence>
<proteinExistence type="predicted"/>
<keyword evidence="4 5" id="KW-0472">Membrane</keyword>
<evidence type="ECO:0000256" key="5">
    <source>
        <dbReference type="SAM" id="Phobius"/>
    </source>
</evidence>
<feature type="transmembrane region" description="Helical" evidence="5">
    <location>
        <begin position="107"/>
        <end position="123"/>
    </location>
</feature>
<feature type="transmembrane region" description="Helical" evidence="5">
    <location>
        <begin position="517"/>
        <end position="534"/>
    </location>
</feature>
<feature type="transmembrane region" description="Helical" evidence="5">
    <location>
        <begin position="53"/>
        <end position="74"/>
    </location>
</feature>
<feature type="transmembrane region" description="Helical" evidence="5">
    <location>
        <begin position="155"/>
        <end position="177"/>
    </location>
</feature>
<accession>A0ABV5YHK4</accession>
<feature type="transmembrane region" description="Helical" evidence="5">
    <location>
        <begin position="487"/>
        <end position="505"/>
    </location>
</feature>
<dbReference type="InterPro" id="IPR049453">
    <property type="entry name" value="Memb_transporter_dom"/>
</dbReference>
<feature type="transmembrane region" description="Helical" evidence="5">
    <location>
        <begin position="130"/>
        <end position="149"/>
    </location>
</feature>
<evidence type="ECO:0000256" key="4">
    <source>
        <dbReference type="ARBA" id="ARBA00023136"/>
    </source>
</evidence>
<evidence type="ECO:0000256" key="2">
    <source>
        <dbReference type="ARBA" id="ARBA00022692"/>
    </source>
</evidence>
<reference evidence="7 8" key="1">
    <citation type="submission" date="2024-09" db="EMBL/GenBank/DDBJ databases">
        <authorList>
            <person name="Sun Q."/>
            <person name="Mori K."/>
        </authorList>
    </citation>
    <scope>NUCLEOTIDE SEQUENCE [LARGE SCALE GENOMIC DNA]</scope>
    <source>
        <strain evidence="7 8">TBRC 0563</strain>
    </source>
</reference>
<protein>
    <submittedName>
        <fullName evidence="7">FUSC family protein</fullName>
    </submittedName>
</protein>
<feature type="transmembrane region" description="Helical" evidence="5">
    <location>
        <begin position="414"/>
        <end position="434"/>
    </location>
</feature>
<keyword evidence="3 5" id="KW-1133">Transmembrane helix</keyword>
<evidence type="ECO:0000259" key="6">
    <source>
        <dbReference type="Pfam" id="PF13515"/>
    </source>
</evidence>
<name>A0ABV5YHK4_9ACTN</name>
<dbReference type="Proteomes" id="UP001589627">
    <property type="component" value="Unassembled WGS sequence"/>
</dbReference>
<dbReference type="RefSeq" id="WP_378204336.1">
    <property type="nucleotide sequence ID" value="NZ_JBHLZP010000144.1"/>
</dbReference>
<sequence length="713" mass="75156">MTSGWTGQRARTTIDRLVAADPGLTRWHLAWRATLAVACVALAEHWIGPAVGLPSLVAMLLGGMIAMNGSFLLAGRPRVDAVITAAGMPFVAFAGVLLAVVVGGHVLASRLGFVVLTVVAVYVRRFGIRGLNYGLLGWFAYMFGTFSRVRPDQLLPLSLVFLAAVAILVILMAGVAYQRPRTRLSAALRAFDLRVAAVARTCADLLADPGPKNARELHARRFYVLEAALIAEGHLASPAAAEQDHAYRLRSCLLATELAVEELATATIALAGSAGLPEPVRSASTATLRALAAQDLDRAREHAHELDGRGLRQSDSLPLTSLADAADRLSDALGPRTGLRHATGDGPPTPAFEPGVQLIAGNLPGTLGTAAEALETGGVKRPRLSLNGRQCVQAGLASVLTLLCAIPVSPVRFYWAMLACLIVLTGTATSGETLVKGAHRVLGTALGVVTAIAAVHLTRGHDTLVVMVMAVCVLLAVYFLRVAYGILAFSITTLMGLLYNALGEFTDTLILTRLEETAVGAGVAALIAVLILPVHNRNTTAAARDAFVRDLVSLVKEVRDRTAGRGCGTDLLMSARRLDARMHQLALATHPWGGAALTGIDTAPVARRLASYSAITVRAKALATAAAMEDSSVPDFDVVAPLTMPLRRLTGDYTLRIDTPYAPLRRPPAPLPHCGRARTLRVLADDLAGAMNGLRAGGDMTTWIPSRQAAPRP</sequence>
<evidence type="ECO:0000256" key="1">
    <source>
        <dbReference type="ARBA" id="ARBA00004141"/>
    </source>
</evidence>
<gene>
    <name evidence="7" type="ORF">ACFFNX_20355</name>
</gene>
<organism evidence="7 8">
    <name type="scientific">Actinoallomurus acaciae</name>
    <dbReference type="NCBI Taxonomy" id="502577"/>
    <lineage>
        <taxon>Bacteria</taxon>
        <taxon>Bacillati</taxon>
        <taxon>Actinomycetota</taxon>
        <taxon>Actinomycetes</taxon>
        <taxon>Streptosporangiales</taxon>
        <taxon>Thermomonosporaceae</taxon>
        <taxon>Actinoallomurus</taxon>
    </lineage>
</organism>
<comment type="caution">
    <text evidence="7">The sequence shown here is derived from an EMBL/GenBank/DDBJ whole genome shotgun (WGS) entry which is preliminary data.</text>
</comment>
<feature type="transmembrane region" description="Helical" evidence="5">
    <location>
        <begin position="81"/>
        <end position="101"/>
    </location>
</feature>
<evidence type="ECO:0000313" key="8">
    <source>
        <dbReference type="Proteomes" id="UP001589627"/>
    </source>
</evidence>
<feature type="transmembrane region" description="Helical" evidence="5">
    <location>
        <begin position="391"/>
        <end position="408"/>
    </location>
</feature>
<keyword evidence="2 5" id="KW-0812">Transmembrane</keyword>
<feature type="transmembrane region" description="Helical" evidence="5">
    <location>
        <begin position="441"/>
        <end position="458"/>
    </location>
</feature>